<dbReference type="Proteomes" id="UP000198619">
    <property type="component" value="Unassembled WGS sequence"/>
</dbReference>
<sequence length="212" mass="24080">MEITWVGKSCFFIKTSMGKRILTDPFKCDYVDSLNNVSYITLSHNHFNNDYMPENLKESTIIQNSDGLSSKDISIDCIESFHDEYAGKKRGVNRIFIFNFDNFRIAHLGHLGHLLDSDSLKILENINILCIPVGGNFTIDGHHASTICNQINANIVIPMNYNLNINLSMIDGVDKFIPYMSNTKKIDSDTIILNDFISYKNQVLLLTPSTYL</sequence>
<dbReference type="OrthoDB" id="9789133at2"/>
<protein>
    <submittedName>
        <fullName evidence="1">L-ascorbate metabolism protein UlaG, beta-lactamase superfamily</fullName>
    </submittedName>
</protein>
<dbReference type="STRING" id="84698.SAMN04488528_103222"/>
<gene>
    <name evidence="1" type="ORF">SAMN04488528_103222</name>
</gene>
<evidence type="ECO:0000313" key="2">
    <source>
        <dbReference type="Proteomes" id="UP000198619"/>
    </source>
</evidence>
<dbReference type="Pfam" id="PF13483">
    <property type="entry name" value="Lactamase_B_3"/>
    <property type="match status" value="1"/>
</dbReference>
<name>A0A1I1AEZ9_9CLOT</name>
<keyword evidence="2" id="KW-1185">Reference proteome</keyword>
<dbReference type="PANTHER" id="PTHR42967:SF1">
    <property type="entry name" value="MBL FOLD METALLO-HYDROLASE"/>
    <property type="match status" value="1"/>
</dbReference>
<reference evidence="1 2" key="1">
    <citation type="submission" date="2016-10" db="EMBL/GenBank/DDBJ databases">
        <authorList>
            <person name="de Groot N.N."/>
        </authorList>
    </citation>
    <scope>NUCLEOTIDE SEQUENCE [LARGE SCALE GENOMIC DNA]</scope>
    <source>
        <strain evidence="1 2">DSM 12271</strain>
    </source>
</reference>
<accession>A0A1I1AEZ9</accession>
<evidence type="ECO:0000313" key="1">
    <source>
        <dbReference type="EMBL" id="SFB34923.1"/>
    </source>
</evidence>
<dbReference type="PANTHER" id="PTHR42967">
    <property type="entry name" value="METAL DEPENDENT HYDROLASE"/>
    <property type="match status" value="1"/>
</dbReference>
<dbReference type="InterPro" id="IPR036866">
    <property type="entry name" value="RibonucZ/Hydroxyglut_hydro"/>
</dbReference>
<organism evidence="1 2">
    <name type="scientific">Clostridium frigidicarnis</name>
    <dbReference type="NCBI Taxonomy" id="84698"/>
    <lineage>
        <taxon>Bacteria</taxon>
        <taxon>Bacillati</taxon>
        <taxon>Bacillota</taxon>
        <taxon>Clostridia</taxon>
        <taxon>Eubacteriales</taxon>
        <taxon>Clostridiaceae</taxon>
        <taxon>Clostridium</taxon>
    </lineage>
</organism>
<proteinExistence type="predicted"/>
<dbReference type="RefSeq" id="WP_090042585.1">
    <property type="nucleotide sequence ID" value="NZ_FOKI01000032.1"/>
</dbReference>
<dbReference type="AlphaFoldDB" id="A0A1I1AEZ9"/>
<dbReference type="Gene3D" id="3.60.15.10">
    <property type="entry name" value="Ribonuclease Z/Hydroxyacylglutathione hydrolase-like"/>
    <property type="match status" value="1"/>
</dbReference>
<dbReference type="EMBL" id="FOKI01000032">
    <property type="protein sequence ID" value="SFB34923.1"/>
    <property type="molecule type" value="Genomic_DNA"/>
</dbReference>
<dbReference type="SUPFAM" id="SSF56281">
    <property type="entry name" value="Metallo-hydrolase/oxidoreductase"/>
    <property type="match status" value="1"/>
</dbReference>